<comment type="similarity">
    <text evidence="2">Belongs to the glycosyl hydrolase 81 family.</text>
</comment>
<feature type="compositionally biased region" description="Low complexity" evidence="9">
    <location>
        <begin position="124"/>
        <end position="146"/>
    </location>
</feature>
<dbReference type="Gene3D" id="2.70.98.30">
    <property type="entry name" value="Golgi alpha-mannosidase II, domain 4"/>
    <property type="match status" value="1"/>
</dbReference>
<feature type="signal peptide" evidence="10">
    <location>
        <begin position="1"/>
        <end position="21"/>
    </location>
</feature>
<evidence type="ECO:0000256" key="4">
    <source>
        <dbReference type="ARBA" id="ARBA00022801"/>
    </source>
</evidence>
<dbReference type="PANTHER" id="PTHR31983:SF0">
    <property type="entry name" value="GLUCAN ENDO-1,3-BETA-D-GLUCOSIDASE 2"/>
    <property type="match status" value="1"/>
</dbReference>
<dbReference type="PROSITE" id="PS52008">
    <property type="entry name" value="GH81"/>
    <property type="match status" value="1"/>
</dbReference>
<comment type="caution">
    <text evidence="13">The sequence shown here is derived from an EMBL/GenBank/DDBJ whole genome shotgun (WGS) entry which is preliminary data.</text>
</comment>
<dbReference type="Gene3D" id="1.10.287.1170">
    <property type="entry name" value="glycoside hydrolase family 81 endo-[beta] glucanase"/>
    <property type="match status" value="1"/>
</dbReference>
<dbReference type="GO" id="GO:0052861">
    <property type="term" value="F:endo-1,3(4)-beta-glucanase activity"/>
    <property type="evidence" value="ECO:0007669"/>
    <property type="project" value="InterPro"/>
</dbReference>
<feature type="compositionally biased region" description="Low complexity" evidence="9">
    <location>
        <begin position="390"/>
        <end position="399"/>
    </location>
</feature>
<dbReference type="EC" id="3.2.1.39" evidence="3"/>
<evidence type="ECO:0000256" key="5">
    <source>
        <dbReference type="ARBA" id="ARBA00023277"/>
    </source>
</evidence>
<feature type="domain" description="Glycosyl hydrolase family 81 C-terminal" evidence="12">
    <location>
        <begin position="766"/>
        <end position="1119"/>
    </location>
</feature>
<evidence type="ECO:0000256" key="1">
    <source>
        <dbReference type="ARBA" id="ARBA00000382"/>
    </source>
</evidence>
<feature type="compositionally biased region" description="Acidic residues" evidence="9">
    <location>
        <begin position="147"/>
        <end position="164"/>
    </location>
</feature>
<dbReference type="Pfam" id="PF03639">
    <property type="entry name" value="Glyco_hydro_81"/>
    <property type="match status" value="2"/>
</dbReference>
<evidence type="ECO:0000256" key="7">
    <source>
        <dbReference type="ARBA" id="ARBA00023316"/>
    </source>
</evidence>
<feature type="domain" description="Glycosyl hydrolase family 81 N-terminal" evidence="11">
    <location>
        <begin position="591"/>
        <end position="754"/>
    </location>
</feature>
<dbReference type="EMBL" id="SWFS01000033">
    <property type="protein sequence ID" value="KAA8917471.1"/>
    <property type="molecule type" value="Genomic_DNA"/>
</dbReference>
<dbReference type="GO" id="GO:0071555">
    <property type="term" value="P:cell wall organization"/>
    <property type="evidence" value="ECO:0007669"/>
    <property type="project" value="UniProtKB-KW"/>
</dbReference>
<organism evidence="13 14">
    <name type="scientific">Trichomonascus ciferrii</name>
    <dbReference type="NCBI Taxonomy" id="44093"/>
    <lineage>
        <taxon>Eukaryota</taxon>
        <taxon>Fungi</taxon>
        <taxon>Dikarya</taxon>
        <taxon>Ascomycota</taxon>
        <taxon>Saccharomycotina</taxon>
        <taxon>Dipodascomycetes</taxon>
        <taxon>Dipodascales</taxon>
        <taxon>Trichomonascaceae</taxon>
        <taxon>Trichomonascus</taxon>
        <taxon>Trichomonascus ciferrii complex</taxon>
    </lineage>
</organism>
<keyword evidence="5" id="KW-0119">Carbohydrate metabolism</keyword>
<gene>
    <name evidence="13" type="ORF">TRICI_000381</name>
</gene>
<reference evidence="13" key="1">
    <citation type="journal article" date="2019" name="G3 (Bethesda)">
        <title>Genome Assemblies of Two Rare Opportunistic Yeast Pathogens: Diutina rugosa (syn. Candida rugosa) and Trichomonascus ciferrii (syn. Candida ciferrii).</title>
        <authorList>
            <person name="Mixao V."/>
            <person name="Saus E."/>
            <person name="Hansen A.P."/>
            <person name="Lass-Florl C."/>
            <person name="Gabaldon T."/>
        </authorList>
    </citation>
    <scope>NUCLEOTIDE SEQUENCE</scope>
    <source>
        <strain evidence="13">CBS 4856</strain>
    </source>
</reference>
<feature type="compositionally biased region" description="Polar residues" evidence="9">
    <location>
        <begin position="340"/>
        <end position="367"/>
    </location>
</feature>
<feature type="compositionally biased region" description="Low complexity" evidence="9">
    <location>
        <begin position="181"/>
        <end position="339"/>
    </location>
</feature>
<dbReference type="Proteomes" id="UP000761534">
    <property type="component" value="Unassembled WGS sequence"/>
</dbReference>
<dbReference type="Pfam" id="PF17652">
    <property type="entry name" value="Glyco_hydro81C"/>
    <property type="match status" value="1"/>
</dbReference>
<keyword evidence="10" id="KW-0732">Signal</keyword>
<evidence type="ECO:0000256" key="10">
    <source>
        <dbReference type="SAM" id="SignalP"/>
    </source>
</evidence>
<feature type="domain" description="Glycosyl hydrolase family 81 N-terminal" evidence="11">
    <location>
        <begin position="425"/>
        <end position="563"/>
    </location>
</feature>
<keyword evidence="7" id="KW-0961">Cell wall biogenesis/degradation</keyword>
<keyword evidence="6" id="KW-0326">Glycosidase</keyword>
<feature type="compositionally biased region" description="Basic and acidic residues" evidence="9">
    <location>
        <begin position="165"/>
        <end position="176"/>
    </location>
</feature>
<evidence type="ECO:0000256" key="6">
    <source>
        <dbReference type="ARBA" id="ARBA00023295"/>
    </source>
</evidence>
<feature type="region of interest" description="Disordered" evidence="9">
    <location>
        <begin position="35"/>
        <end position="68"/>
    </location>
</feature>
<evidence type="ECO:0000256" key="9">
    <source>
        <dbReference type="SAM" id="MobiDB-lite"/>
    </source>
</evidence>
<keyword evidence="8" id="KW-0624">Polysaccharide degradation</keyword>
<dbReference type="PANTHER" id="PTHR31983">
    <property type="entry name" value="ENDO-1,3(4)-BETA-GLUCANASE 1"/>
    <property type="match status" value="1"/>
</dbReference>
<evidence type="ECO:0000313" key="13">
    <source>
        <dbReference type="EMBL" id="KAA8917471.1"/>
    </source>
</evidence>
<protein>
    <recommendedName>
        <fullName evidence="3">glucan endo-1,3-beta-D-glucosidase</fullName>
        <ecNumber evidence="3">3.2.1.39</ecNumber>
    </recommendedName>
</protein>
<dbReference type="AlphaFoldDB" id="A0A642VDK0"/>
<feature type="chain" id="PRO_5025071583" description="glucan endo-1,3-beta-D-glucosidase" evidence="10">
    <location>
        <begin position="22"/>
        <end position="1130"/>
    </location>
</feature>
<evidence type="ECO:0000313" key="14">
    <source>
        <dbReference type="Proteomes" id="UP000761534"/>
    </source>
</evidence>
<dbReference type="OrthoDB" id="4473401at2759"/>
<proteinExistence type="inferred from homology"/>
<keyword evidence="14" id="KW-1185">Reference proteome</keyword>
<dbReference type="GO" id="GO:0009986">
    <property type="term" value="C:cell surface"/>
    <property type="evidence" value="ECO:0007669"/>
    <property type="project" value="TreeGrafter"/>
</dbReference>
<dbReference type="InterPro" id="IPR040451">
    <property type="entry name" value="GH81_N"/>
</dbReference>
<dbReference type="GO" id="GO:0000272">
    <property type="term" value="P:polysaccharide catabolic process"/>
    <property type="evidence" value="ECO:0007669"/>
    <property type="project" value="UniProtKB-KW"/>
</dbReference>
<feature type="compositionally biased region" description="Low complexity" evidence="9">
    <location>
        <begin position="47"/>
        <end position="63"/>
    </location>
</feature>
<evidence type="ECO:0000259" key="11">
    <source>
        <dbReference type="Pfam" id="PF03639"/>
    </source>
</evidence>
<dbReference type="GO" id="GO:0042973">
    <property type="term" value="F:glucan endo-1,3-beta-D-glucosidase activity"/>
    <property type="evidence" value="ECO:0007669"/>
    <property type="project" value="UniProtKB-EC"/>
</dbReference>
<evidence type="ECO:0000256" key="8">
    <source>
        <dbReference type="ARBA" id="ARBA00023326"/>
    </source>
</evidence>
<accession>A0A642VDK0</accession>
<dbReference type="VEuPathDB" id="FungiDB:TRICI_000381"/>
<sequence>MVKSHGLLSLILLATHGSCAAIQDMVSECARDEISSVNMNPSDREASTSPASTPAQQQSSDDAPPMRTSYYTTITVTGSPEDATVKSTEWKTVYAPVGKANAKASSEVQPSTAVDSVSVAPSATTSAAASSPVTTSAAASSASPSASDEDDEDDCEDDEDDDSSSDDKTGSDDMNKNKNVPADSAAPAPADSAAAGTPAPAESAAGTPAPADSAAAGTPAPADSAAAGTPAPAESAAGTPAPADSAAAGTPAPADSAAGTPAPADSAAGTPAPADSAAPTPADSAAGTPAPAESATGTPAPAPADSSAPATPAPASGSSAAPAEPETSQPPAGSSAAAPETSQPPAGQTGGSSAQQTMQGSKTQPGPLSTGGDPDKVPLNTPKPKFAKISSNANSNGNGYYEDGSIISPVDTEEPNKVFKREPLPLEMPKNVNDSDLPVQTNKFYGNLLLDDQKNPVYAMPYSVWWSNLTDFPADPVQYYVNPVGLMNVVFSAEEMSEDGGELGVSDMGPFSVNTELTVGDGSIKLPIALGMGFVTAEYNGLTPKLTSQLGFKSLEKKDLSKDEGNQKRDMPSYTNATVANNSYATADSDSGSSANINKYVVELNNNPTKWVIYVSSPDGKPATLKKDKDGSSIVAEGKCDNVVFQVGVLPNGADAQMDKTAGTYPTKASLSANVTGGDVGVYSIDYETKGSSAANAPFIWALPHHVDSFTDEMADAETEVYLVSGTKGIMSGFASNKLIMSEQLHTDVQFLPVPVNSTDSKTVNYSDDVKDKIAEAAKKELSQNMTGQVNIASTYTAGKAFDKYAYIALVVNDILQNNDTSKSALEQLKQAFSIYTKNEQPLPLIYDTRYKGIISSAAQDGGDTGADFGNPYYNDHHFHYGYFIHAAAVIGHIDKQQGGNWAEENKDWVNNLVRDVANPSDEDTHFPVFRMFDFYHGHSWAHGMFASSGGKDEESTSEDVNFAYGMKLWGNVIGDKKMEARGDLMIAIMKRSLDAYFYMKDDNGNQPKNFIKNKVAGITFENQVDHTTYFGTNLEYIQGIHMIPITPVSATVRTAEFVQQEWDQKIKGIIDEVDSGWTGILRINQALIDPKTSYEFFSSDDFDSQKQLDGGASLTWYLAYSAGMNGGSA</sequence>
<feature type="region of interest" description="Disordered" evidence="9">
    <location>
        <begin position="124"/>
        <end position="409"/>
    </location>
</feature>
<dbReference type="InterPro" id="IPR005200">
    <property type="entry name" value="Endo-beta-glucanase"/>
</dbReference>
<name>A0A642VDK0_9ASCO</name>
<evidence type="ECO:0000259" key="12">
    <source>
        <dbReference type="Pfam" id="PF17652"/>
    </source>
</evidence>
<comment type="catalytic activity">
    <reaction evidence="1">
        <text>Hydrolysis of (1-&gt;3)-beta-D-glucosidic linkages in (1-&gt;3)-beta-D-glucans.</text>
        <dbReference type="EC" id="3.2.1.39"/>
    </reaction>
</comment>
<dbReference type="InterPro" id="IPR040720">
    <property type="entry name" value="GH81_C"/>
</dbReference>
<keyword evidence="4" id="KW-0378">Hydrolase</keyword>
<evidence type="ECO:0000256" key="3">
    <source>
        <dbReference type="ARBA" id="ARBA00012780"/>
    </source>
</evidence>
<evidence type="ECO:0000256" key="2">
    <source>
        <dbReference type="ARBA" id="ARBA00010730"/>
    </source>
</evidence>